<organism evidence="1">
    <name type="scientific">Cucumis melo</name>
    <name type="common">Muskmelon</name>
    <dbReference type="NCBI Taxonomy" id="3656"/>
    <lineage>
        <taxon>Eukaryota</taxon>
        <taxon>Viridiplantae</taxon>
        <taxon>Streptophyta</taxon>
        <taxon>Embryophyta</taxon>
        <taxon>Tracheophyta</taxon>
        <taxon>Spermatophyta</taxon>
        <taxon>Magnoliopsida</taxon>
        <taxon>eudicotyledons</taxon>
        <taxon>Gunneridae</taxon>
        <taxon>Pentapetalae</taxon>
        <taxon>rosids</taxon>
        <taxon>fabids</taxon>
        <taxon>Cucurbitales</taxon>
        <taxon>Cucurbitaceae</taxon>
        <taxon>Benincaseae</taxon>
        <taxon>Cucumis</taxon>
    </lineage>
</organism>
<dbReference type="AlphaFoldDB" id="A0A9I9E2H5"/>
<protein>
    <submittedName>
        <fullName evidence="1">Uncharacterized protein</fullName>
    </submittedName>
</protein>
<reference evidence="1" key="1">
    <citation type="submission" date="2023-03" db="UniProtKB">
        <authorList>
            <consortium name="EnsemblPlants"/>
        </authorList>
    </citation>
    <scope>IDENTIFICATION</scope>
</reference>
<sequence>MKNIIVSLRGVIEGVKETSFEQPNQWVENSIELKKKNRLLEQKDKKLRKDTNQWMDHATYLQKELEKTKSFLRNQS</sequence>
<name>A0A9I9E2H5_CUCME</name>
<evidence type="ECO:0000313" key="1">
    <source>
        <dbReference type="EnsemblPlants" id="MELO3C027535.2.1"/>
    </source>
</evidence>
<accession>A0A9I9E2H5</accession>
<dbReference type="Gramene" id="MELO3C027535.2.1">
    <property type="protein sequence ID" value="MELO3C027535.2.1"/>
    <property type="gene ID" value="MELO3C027535.2"/>
</dbReference>
<proteinExistence type="predicted"/>
<dbReference type="EnsemblPlants" id="MELO3C027535.2.1">
    <property type="protein sequence ID" value="MELO3C027535.2.1"/>
    <property type="gene ID" value="MELO3C027535.2"/>
</dbReference>